<proteinExistence type="predicted"/>
<feature type="compositionally biased region" description="Low complexity" evidence="1">
    <location>
        <begin position="365"/>
        <end position="383"/>
    </location>
</feature>
<feature type="compositionally biased region" description="Polar residues" evidence="1">
    <location>
        <begin position="300"/>
        <end position="309"/>
    </location>
</feature>
<protein>
    <submittedName>
        <fullName evidence="3">Uncharacterized protein</fullName>
    </submittedName>
</protein>
<keyword evidence="2" id="KW-0812">Transmembrane</keyword>
<feature type="compositionally biased region" description="Polar residues" evidence="1">
    <location>
        <begin position="399"/>
        <end position="435"/>
    </location>
</feature>
<feature type="region of interest" description="Disordered" evidence="1">
    <location>
        <begin position="559"/>
        <end position="606"/>
    </location>
</feature>
<comment type="caution">
    <text evidence="3">The sequence shown here is derived from an EMBL/GenBank/DDBJ whole genome shotgun (WGS) entry which is preliminary data.</text>
</comment>
<dbReference type="GeneID" id="67002411"/>
<dbReference type="AlphaFoldDB" id="A0A9P3BBI3"/>
<feature type="region of interest" description="Disordered" evidence="1">
    <location>
        <begin position="398"/>
        <end position="469"/>
    </location>
</feature>
<reference evidence="3 4" key="1">
    <citation type="submission" date="2018-10" db="EMBL/GenBank/DDBJ databases">
        <title>Pan-genome distribution and transcriptional activeness of fungal secondary metabolism genes in Aspergillus section Fumigati.</title>
        <authorList>
            <person name="Takahashi H."/>
            <person name="Umemura M."/>
            <person name="Ninomiya A."/>
            <person name="Kusuya Y."/>
            <person name="Urayama S."/>
            <person name="Shimizu M."/>
            <person name="Watanabe A."/>
            <person name="Kamei K."/>
            <person name="Yaguchi T."/>
            <person name="Hagiwara D."/>
        </authorList>
    </citation>
    <scope>NUCLEOTIDE SEQUENCE [LARGE SCALE GENOMIC DNA]</scope>
    <source>
        <strain evidence="3 4">IFM 55266</strain>
    </source>
</reference>
<feature type="compositionally biased region" description="Polar residues" evidence="1">
    <location>
        <begin position="559"/>
        <end position="586"/>
    </location>
</feature>
<feature type="region of interest" description="Disordered" evidence="1">
    <location>
        <begin position="263"/>
        <end position="343"/>
    </location>
</feature>
<sequence>MATELFPRSVIASTTAFASSPIPGPSMTVEHNAATPPSPRITGVTQTTAVYSQSEVSASTTLAVYAQTSSRSSSLESPFTRIPFVQVPISSSTDYVTSAPPTALQSRSEIVTNETLVATRDASVTALGNRPSSITDTLSDESALQSLGRTSFVSQISLNGEMSVTTSLPSANYPSSASSAPATLVGNMPSLGQSSLVTETSNMIDKAVIQTPQFESSPRAKSRHATTSDMGSNSRDALSIDTATLSAPAEIKLDMTRDVSELPKSLSLSSRTVGASAQGISEQSVTTSAPRYDVSRSGVGENSTGTQSQELDDTADSGSSKSGSSGQRSSTTTLASPNGELGVTMSLPRTYHLSSVSSAPGTLNSNVSSLEQPSLSSESPSSNAEPIIFTTEIAHESPSLVNSQQPTTSELVSSRVTAPTGNASADTSVESNLSKISDGFELKSPSRSTTAVGSWSQGTSAPSVTMGASSGNISELFGLGDPSTGIPSQEDGTKIGHTPKGTAMSGAIVSVTTGEKPSITKLGHWTTSFEHAVMTSIKQLAEQNGEEVSLLLTAGNQSSHLSQEGQLTSGNSTRSTNHSQNDRITSTPPPQPAEIEDPSGSVLAKSTSHSNVANLSILSLSMPVMLPYALTKSTPTLSDPAVATILITALSELTPVTMVHPVHSGSFRDALPSEHSHQTDVLSVTSTEVRNFESFTDASTSTARPTRDTDAVYQASQSHSVNKSSVFISVGVVSGALCIFLIVFGWARHWCKSEGMIRTARAETQKLTPRDPNRSYFSLYSEDGS</sequence>
<evidence type="ECO:0000313" key="4">
    <source>
        <dbReference type="Proteomes" id="UP001043456"/>
    </source>
</evidence>
<feature type="compositionally biased region" description="Low complexity" evidence="1">
    <location>
        <begin position="317"/>
        <end position="333"/>
    </location>
</feature>
<feature type="compositionally biased region" description="Polar residues" evidence="1">
    <location>
        <begin position="225"/>
        <end position="237"/>
    </location>
</feature>
<feature type="compositionally biased region" description="Polar residues" evidence="1">
    <location>
        <begin position="445"/>
        <end position="469"/>
    </location>
</feature>
<evidence type="ECO:0000256" key="2">
    <source>
        <dbReference type="SAM" id="Phobius"/>
    </source>
</evidence>
<gene>
    <name evidence="3" type="ORF">Asppvi_003799</name>
</gene>
<evidence type="ECO:0000313" key="3">
    <source>
        <dbReference type="EMBL" id="GIJ84944.1"/>
    </source>
</evidence>
<organism evidence="3 4">
    <name type="scientific">Aspergillus pseudoviridinutans</name>
    <dbReference type="NCBI Taxonomy" id="1517512"/>
    <lineage>
        <taxon>Eukaryota</taxon>
        <taxon>Fungi</taxon>
        <taxon>Dikarya</taxon>
        <taxon>Ascomycota</taxon>
        <taxon>Pezizomycotina</taxon>
        <taxon>Eurotiomycetes</taxon>
        <taxon>Eurotiomycetidae</taxon>
        <taxon>Eurotiales</taxon>
        <taxon>Aspergillaceae</taxon>
        <taxon>Aspergillus</taxon>
        <taxon>Aspergillus subgen. Fumigati</taxon>
    </lineage>
</organism>
<dbReference type="RefSeq" id="XP_043155691.1">
    <property type="nucleotide sequence ID" value="XM_043299756.1"/>
</dbReference>
<dbReference type="EMBL" id="BHVY01000003">
    <property type="protein sequence ID" value="GIJ84944.1"/>
    <property type="molecule type" value="Genomic_DNA"/>
</dbReference>
<dbReference type="Proteomes" id="UP001043456">
    <property type="component" value="Unassembled WGS sequence"/>
</dbReference>
<accession>A0A9P3BBI3</accession>
<name>A0A9P3BBI3_9EURO</name>
<evidence type="ECO:0000256" key="1">
    <source>
        <dbReference type="SAM" id="MobiDB-lite"/>
    </source>
</evidence>
<keyword evidence="2" id="KW-1133">Transmembrane helix</keyword>
<keyword evidence="2" id="KW-0472">Membrane</keyword>
<feature type="transmembrane region" description="Helical" evidence="2">
    <location>
        <begin position="726"/>
        <end position="747"/>
    </location>
</feature>
<feature type="region of interest" description="Disordered" evidence="1">
    <location>
        <begin position="19"/>
        <end position="41"/>
    </location>
</feature>
<feature type="region of interest" description="Disordered" evidence="1">
    <location>
        <begin position="356"/>
        <end position="383"/>
    </location>
</feature>
<feature type="region of interest" description="Disordered" evidence="1">
    <location>
        <begin position="210"/>
        <end position="237"/>
    </location>
</feature>
<feature type="compositionally biased region" description="Polar residues" evidence="1">
    <location>
        <begin position="266"/>
        <end position="289"/>
    </location>
</feature>
<dbReference type="OrthoDB" id="4509964at2759"/>
<keyword evidence="4" id="KW-1185">Reference proteome</keyword>